<evidence type="ECO:0000313" key="16">
    <source>
        <dbReference type="Proteomes" id="UP001165460"/>
    </source>
</evidence>
<dbReference type="SUPFAM" id="SSF49464">
    <property type="entry name" value="Carboxypeptidase regulatory domain-like"/>
    <property type="match status" value="1"/>
</dbReference>
<dbReference type="EMBL" id="JALGBH010000002">
    <property type="protein sequence ID" value="MCJ0743222.1"/>
    <property type="molecule type" value="Genomic_DNA"/>
</dbReference>
<evidence type="ECO:0000313" key="15">
    <source>
        <dbReference type="EMBL" id="MCJ0743222.1"/>
    </source>
</evidence>
<keyword evidence="7 10" id="KW-0472">Membrane</keyword>
<evidence type="ECO:0000256" key="2">
    <source>
        <dbReference type="ARBA" id="ARBA00022448"/>
    </source>
</evidence>
<keyword evidence="6 11" id="KW-0798">TonB box</keyword>
<dbReference type="InterPro" id="IPR000531">
    <property type="entry name" value="Beta-barrel_TonB"/>
</dbReference>
<keyword evidence="4 10" id="KW-0812">Transmembrane</keyword>
<keyword evidence="16" id="KW-1185">Reference proteome</keyword>
<keyword evidence="8 15" id="KW-0675">Receptor</keyword>
<evidence type="ECO:0000256" key="1">
    <source>
        <dbReference type="ARBA" id="ARBA00004571"/>
    </source>
</evidence>
<dbReference type="SUPFAM" id="SSF56935">
    <property type="entry name" value="Porins"/>
    <property type="match status" value="1"/>
</dbReference>
<feature type="chain" id="PRO_5046820001" evidence="12">
    <location>
        <begin position="20"/>
        <end position="724"/>
    </location>
</feature>
<evidence type="ECO:0000259" key="13">
    <source>
        <dbReference type="Pfam" id="PF00593"/>
    </source>
</evidence>
<evidence type="ECO:0000256" key="11">
    <source>
        <dbReference type="RuleBase" id="RU003357"/>
    </source>
</evidence>
<dbReference type="RefSeq" id="WP_243362330.1">
    <property type="nucleotide sequence ID" value="NZ_JALGBH010000002.1"/>
</dbReference>
<evidence type="ECO:0000259" key="14">
    <source>
        <dbReference type="Pfam" id="PF07715"/>
    </source>
</evidence>
<evidence type="ECO:0000256" key="7">
    <source>
        <dbReference type="ARBA" id="ARBA00023136"/>
    </source>
</evidence>
<keyword evidence="5 12" id="KW-0732">Signal</keyword>
<evidence type="ECO:0000256" key="4">
    <source>
        <dbReference type="ARBA" id="ARBA00022692"/>
    </source>
</evidence>
<evidence type="ECO:0000256" key="9">
    <source>
        <dbReference type="ARBA" id="ARBA00023237"/>
    </source>
</evidence>
<dbReference type="Gene3D" id="2.40.170.20">
    <property type="entry name" value="TonB-dependent receptor, beta-barrel domain"/>
    <property type="match status" value="1"/>
</dbReference>
<evidence type="ECO:0000256" key="12">
    <source>
        <dbReference type="SAM" id="SignalP"/>
    </source>
</evidence>
<evidence type="ECO:0000256" key="5">
    <source>
        <dbReference type="ARBA" id="ARBA00022729"/>
    </source>
</evidence>
<dbReference type="PANTHER" id="PTHR30069:SF29">
    <property type="entry name" value="HEMOGLOBIN AND HEMOGLOBIN-HAPTOGLOBIN-BINDING PROTEIN 1-RELATED"/>
    <property type="match status" value="1"/>
</dbReference>
<feature type="domain" description="TonB-dependent receptor plug" evidence="14">
    <location>
        <begin position="119"/>
        <end position="226"/>
    </location>
</feature>
<dbReference type="InterPro" id="IPR037066">
    <property type="entry name" value="Plug_dom_sf"/>
</dbReference>
<feature type="signal peptide" evidence="12">
    <location>
        <begin position="1"/>
        <end position="19"/>
    </location>
</feature>
<sequence>MKRIALLIYFSIISISVFAQNKTKIVVKDAENGSPIVGATIFSRINRQNAVQSDKNGLAVFNTKIPADTLEVTYVGYQNQLLLIKQSDTSTHTVLLKVDHTTLNEVTIVSSTRSNERIENATTKVEVLGLEEMNEESTVKPANVASILGDISGVQIQQSSATSGNVNIRVLGLDGKYTQMLRDGMPLFDGFSGGFGVLSIPPLDLKQLELIKGSSSTLYGGGAIGGLVNFISKKPGFKPDASFVLNGSTLKEFNLNGYYGQRWKNVGLTLFAGQTLQHEVDADKDGLSDLPNLKSTLIHPVLFFYPSEQSSISLGWSGNFEKRIGGDMIAIKHKGDSDHPYFEENKLSRNTFTLMADDRLNPNLTANIKATLSNFNRDIYTNTYNFSGSQLDYYAEGSLSATLNKHFLIVGINAVGNSFKPSANTPVPVGNFNNNTIGIFAQDNWRILENTKLETGLRLDHNDYGTYLLPRIALFHQLNELWGFRAGLGTGYKTPNPLTPQNKDFDIINIDALNANAGTEKSLGANIEGNFKLEWDNAHSLFINQAFFITSIKHPFIGYEQANGNLSFFNAAKPIVTKGFDTYIQFKLEDWEVYLGYTFTDEKRTYLSSNQFMPYTPKNRAASTLVYEVENEWRFGIEASYNGIQYRDDYTKTHDYVFMAGMIEKKFGPKFSLVLNGENLLDKRQSKYEPVYTGSIKNPDYKVLWAPIDGRVINLALKFTPFAK</sequence>
<dbReference type="PROSITE" id="PS52016">
    <property type="entry name" value="TONB_DEPENDENT_REC_3"/>
    <property type="match status" value="1"/>
</dbReference>
<comment type="subcellular location">
    <subcellularLocation>
        <location evidence="1 10">Cell outer membrane</location>
        <topology evidence="1 10">Multi-pass membrane protein</topology>
    </subcellularLocation>
</comment>
<dbReference type="Pfam" id="PF07715">
    <property type="entry name" value="Plug"/>
    <property type="match status" value="1"/>
</dbReference>
<dbReference type="InterPro" id="IPR008969">
    <property type="entry name" value="CarboxyPept-like_regulatory"/>
</dbReference>
<organism evidence="15 16">
    <name type="scientific">Pedobacter montanisoli</name>
    <dbReference type="NCBI Taxonomy" id="2923277"/>
    <lineage>
        <taxon>Bacteria</taxon>
        <taxon>Pseudomonadati</taxon>
        <taxon>Bacteroidota</taxon>
        <taxon>Sphingobacteriia</taxon>
        <taxon>Sphingobacteriales</taxon>
        <taxon>Sphingobacteriaceae</taxon>
        <taxon>Pedobacter</taxon>
    </lineage>
</organism>
<protein>
    <submittedName>
        <fullName evidence="15">TonB-dependent receptor</fullName>
    </submittedName>
</protein>
<dbReference type="Gene3D" id="2.170.130.10">
    <property type="entry name" value="TonB-dependent receptor, plug domain"/>
    <property type="match status" value="1"/>
</dbReference>
<keyword evidence="9 10" id="KW-0998">Cell outer membrane</keyword>
<keyword evidence="2 10" id="KW-0813">Transport</keyword>
<dbReference type="Proteomes" id="UP001165460">
    <property type="component" value="Unassembled WGS sequence"/>
</dbReference>
<evidence type="ECO:0000256" key="3">
    <source>
        <dbReference type="ARBA" id="ARBA00022452"/>
    </source>
</evidence>
<dbReference type="Pfam" id="PF00593">
    <property type="entry name" value="TonB_dep_Rec_b-barrel"/>
    <property type="match status" value="1"/>
</dbReference>
<keyword evidence="3 10" id="KW-1134">Transmembrane beta strand</keyword>
<evidence type="ECO:0000256" key="6">
    <source>
        <dbReference type="ARBA" id="ARBA00023077"/>
    </source>
</evidence>
<comment type="caution">
    <text evidence="15">The sequence shown here is derived from an EMBL/GenBank/DDBJ whole genome shotgun (WGS) entry which is preliminary data.</text>
</comment>
<accession>A0ABS9ZY23</accession>
<reference evidence="15" key="1">
    <citation type="submission" date="2022-03" db="EMBL/GenBank/DDBJ databases">
        <authorList>
            <person name="Woo C.Y."/>
        </authorList>
    </citation>
    <scope>NUCLEOTIDE SEQUENCE</scope>
    <source>
        <strain evidence="15">CYS-01</strain>
    </source>
</reference>
<comment type="similarity">
    <text evidence="10 11">Belongs to the TonB-dependent receptor family.</text>
</comment>
<dbReference type="InterPro" id="IPR012910">
    <property type="entry name" value="Plug_dom"/>
</dbReference>
<evidence type="ECO:0000256" key="8">
    <source>
        <dbReference type="ARBA" id="ARBA00023170"/>
    </source>
</evidence>
<evidence type="ECO:0000256" key="10">
    <source>
        <dbReference type="PROSITE-ProRule" id="PRU01360"/>
    </source>
</evidence>
<feature type="domain" description="TonB-dependent receptor-like beta-barrel" evidence="13">
    <location>
        <begin position="339"/>
        <end position="680"/>
    </location>
</feature>
<dbReference type="InterPro" id="IPR039426">
    <property type="entry name" value="TonB-dep_rcpt-like"/>
</dbReference>
<dbReference type="InterPro" id="IPR036942">
    <property type="entry name" value="Beta-barrel_TonB_sf"/>
</dbReference>
<name>A0ABS9ZY23_9SPHI</name>
<dbReference type="PANTHER" id="PTHR30069">
    <property type="entry name" value="TONB-DEPENDENT OUTER MEMBRANE RECEPTOR"/>
    <property type="match status" value="1"/>
</dbReference>
<gene>
    <name evidence="15" type="ORF">MMF97_10900</name>
</gene>
<proteinExistence type="inferred from homology"/>